<reference evidence="2 3" key="1">
    <citation type="journal article" date="2012" name="Environ. Microbiol.">
        <title>The genome of the ammonia-oxidizing Candidatus Nitrososphaera gargensis: insights into metabolic versatility and environmental adaptations.</title>
        <authorList>
            <person name="Spang A."/>
            <person name="Poehlein A."/>
            <person name="Offre P."/>
            <person name="Zumbragel S."/>
            <person name="Haider S."/>
            <person name="Rychlik N."/>
            <person name="Nowka B."/>
            <person name="Schmeisser C."/>
            <person name="Lebedeva E.V."/>
            <person name="Rattei T."/>
            <person name="Bohm C."/>
            <person name="Schmid M."/>
            <person name="Galushko A."/>
            <person name="Hatzenpichler R."/>
            <person name="Weinmaier T."/>
            <person name="Daniel R."/>
            <person name="Schleper C."/>
            <person name="Spieck E."/>
            <person name="Streit W."/>
            <person name="Wagner M."/>
        </authorList>
    </citation>
    <scope>NUCLEOTIDE SEQUENCE [LARGE SCALE GENOMIC DNA]</scope>
    <source>
        <strain evidence="3">Ga9.2</strain>
    </source>
</reference>
<dbReference type="InterPro" id="IPR011006">
    <property type="entry name" value="CheY-like_superfamily"/>
</dbReference>
<feature type="domain" description="Response regulatory" evidence="1">
    <location>
        <begin position="1"/>
        <end position="44"/>
    </location>
</feature>
<dbReference type="AlphaFoldDB" id="K0IF02"/>
<proteinExistence type="predicted"/>
<sequence length="44" mass="5011">MIVDDESDILYVLKPGIEKNLGCSVSTFSDPLQALKYFREPQHI</sequence>
<dbReference type="BioCyc" id="CNIT1237085:G1324-430-MONOMER"/>
<dbReference type="Gene3D" id="3.40.50.2300">
    <property type="match status" value="1"/>
</dbReference>
<dbReference type="Proteomes" id="UP000008037">
    <property type="component" value="Chromosome"/>
</dbReference>
<gene>
    <name evidence="2" type="ordered locus">Ngar_c04310</name>
</gene>
<dbReference type="EMBL" id="CP002408">
    <property type="protein sequence ID" value="AFU57378.1"/>
    <property type="molecule type" value="Genomic_DNA"/>
</dbReference>
<dbReference type="SUPFAM" id="SSF52172">
    <property type="entry name" value="CheY-like"/>
    <property type="match status" value="1"/>
</dbReference>
<dbReference type="InterPro" id="IPR001789">
    <property type="entry name" value="Sig_transdc_resp-reg_receiver"/>
</dbReference>
<dbReference type="PROSITE" id="PS50110">
    <property type="entry name" value="RESPONSE_REGULATORY"/>
    <property type="match status" value="1"/>
</dbReference>
<dbReference type="GO" id="GO:0000160">
    <property type="term" value="P:phosphorelay signal transduction system"/>
    <property type="evidence" value="ECO:0007669"/>
    <property type="project" value="InterPro"/>
</dbReference>
<dbReference type="HOGENOM" id="CLU_3210873_0_0_2"/>
<dbReference type="STRING" id="1237085.Ngar_c04310"/>
<dbReference type="RefSeq" id="WP_015017924.1">
    <property type="nucleotide sequence ID" value="NC_018719.1"/>
</dbReference>
<accession>K0IF02</accession>
<organism evidence="2 3">
    <name type="scientific">Nitrososphaera gargensis (strain Ga9.2)</name>
    <dbReference type="NCBI Taxonomy" id="1237085"/>
    <lineage>
        <taxon>Archaea</taxon>
        <taxon>Nitrososphaerota</taxon>
        <taxon>Nitrososphaeria</taxon>
        <taxon>Nitrososphaerales</taxon>
        <taxon>Nitrososphaeraceae</taxon>
        <taxon>Nitrososphaera</taxon>
    </lineage>
</organism>
<name>K0IF02_NITGG</name>
<keyword evidence="3" id="KW-1185">Reference proteome</keyword>
<protein>
    <recommendedName>
        <fullName evidence="1">Response regulatory domain-containing protein</fullName>
    </recommendedName>
</protein>
<dbReference type="KEGG" id="nga:Ngar_c04310"/>
<evidence type="ECO:0000313" key="2">
    <source>
        <dbReference type="EMBL" id="AFU57378.1"/>
    </source>
</evidence>
<dbReference type="InParanoid" id="K0IF02"/>
<evidence type="ECO:0000313" key="3">
    <source>
        <dbReference type="Proteomes" id="UP000008037"/>
    </source>
</evidence>
<evidence type="ECO:0000259" key="1">
    <source>
        <dbReference type="PROSITE" id="PS50110"/>
    </source>
</evidence>
<dbReference type="GeneID" id="76624126"/>